<feature type="region of interest" description="Disordered" evidence="1">
    <location>
        <begin position="461"/>
        <end position="784"/>
    </location>
</feature>
<evidence type="ECO:0008006" key="4">
    <source>
        <dbReference type="Google" id="ProtNLM"/>
    </source>
</evidence>
<name>A0A178ZLW3_9EURO</name>
<feature type="region of interest" description="Disordered" evidence="1">
    <location>
        <begin position="144"/>
        <end position="177"/>
    </location>
</feature>
<gene>
    <name evidence="2" type="ORF">AYL99_05792</name>
</gene>
<dbReference type="GeneID" id="30009960"/>
<sequence length="784" mass="86736">MVATGGPSPPSLESLLSIWPIANTFSQYLPVGDLITLARLNVTLRSVLHGFEIPEDPSVPEDSRIVRTELNIGHHATPYWQRLKDQSPFECSSDIHTKGPRPRPCRYCSRPICDACIVRSSFARGHEHTFQNRVRHLCKKCWSSGNSSRTQRFPLAAPSETTTTSSSSSSKRKWYDPEDSTRDYCVCTLKEHGLLCIECKDAQNWEAISSADTQCHGQDCTETLDEDDKDRRRICLWCDKALPRQIGGTTRYYWNQKLIEARARNAASRQADIEEYNRKRLKLMRMSRREMRGDDAVEGDPDADLPQFVRHLDTINYRSYMSQSAAPSGDAVYGSKRGYWRYSREFLLEMRRRCRRVPVPKQLDTSDNIEGGCLKFARTNSEKREDLKTLIEAIPRWSHRRLRLWCTLKAIILEHLLVERLSYGATQRIMHVEYGLDASVEQFHKVMCVWNAQDAVREHRRKSLDREAEEAGSGRAPTLPRWVRHARSRGTVLHAENSGGSRPGSPPEVPENGEPAGDYGLESLSGGSATNSRQAQPSNSDDKTTVAIEGGDGGESDLTDQLPSGLGTPEQDEAKSACQKSPDRQDSGESSLAQANAHKAYSSHSGDEITFAAAAGGSGGDGGGVEFTDHQLRPQPSILKQEVAEGSLRKERRRRDREGESSPDQADAHASSSSSSSSPPLSSSSSSQGAQARTVSVPEPSPDDNDQQQQQQHNDDGRMPSGGAARAAPVQVQEEEGGEGTFPDTSVEVAGAGEVGSLPHRAEDDGVEEDEQPPPYTPNGWVWS</sequence>
<proteinExistence type="predicted"/>
<dbReference type="RefSeq" id="XP_018694157.1">
    <property type="nucleotide sequence ID" value="XM_018837304.1"/>
</dbReference>
<evidence type="ECO:0000256" key="1">
    <source>
        <dbReference type="SAM" id="MobiDB-lite"/>
    </source>
</evidence>
<protein>
    <recommendedName>
        <fullName evidence="4">Clr5 domain-containing protein</fullName>
    </recommendedName>
</protein>
<feature type="compositionally biased region" description="Gly residues" evidence="1">
    <location>
        <begin position="616"/>
        <end position="625"/>
    </location>
</feature>
<evidence type="ECO:0000313" key="2">
    <source>
        <dbReference type="EMBL" id="OAP60790.1"/>
    </source>
</evidence>
<evidence type="ECO:0000313" key="3">
    <source>
        <dbReference type="Proteomes" id="UP000078343"/>
    </source>
</evidence>
<feature type="compositionally biased region" description="Low complexity" evidence="1">
    <location>
        <begin position="159"/>
        <end position="169"/>
    </location>
</feature>
<feature type="compositionally biased region" description="Low complexity" evidence="1">
    <location>
        <begin position="671"/>
        <end position="687"/>
    </location>
</feature>
<reference evidence="2 3" key="1">
    <citation type="submission" date="2016-04" db="EMBL/GenBank/DDBJ databases">
        <title>Draft genome of Fonsecaea erecta CBS 125763.</title>
        <authorList>
            <person name="Weiss V.A."/>
            <person name="Vicente V.A."/>
            <person name="Raittz R.T."/>
            <person name="Moreno L.F."/>
            <person name="De Souza E.M."/>
            <person name="Pedrosa F.O."/>
            <person name="Steffens M.B."/>
            <person name="Faoro H."/>
            <person name="Tadra-Sfeir M.Z."/>
            <person name="Najafzadeh M.J."/>
            <person name="Felipe M.S."/>
            <person name="Teixeira M."/>
            <person name="Sun J."/>
            <person name="Xi L."/>
            <person name="Gomes R."/>
            <person name="De Azevedo C.M."/>
            <person name="Salgado C.G."/>
            <person name="Da Silva M.B."/>
            <person name="Nascimento M.F."/>
            <person name="Queiroz-Telles F."/>
            <person name="Attili D.S."/>
            <person name="Gorbushina A."/>
        </authorList>
    </citation>
    <scope>NUCLEOTIDE SEQUENCE [LARGE SCALE GENOMIC DNA]</scope>
    <source>
        <strain evidence="2 3">CBS 125763</strain>
    </source>
</reference>
<accession>A0A178ZLW3</accession>
<comment type="caution">
    <text evidence="2">The sequence shown here is derived from an EMBL/GenBank/DDBJ whole genome shotgun (WGS) entry which is preliminary data.</text>
</comment>
<feature type="compositionally biased region" description="Polar residues" evidence="1">
    <location>
        <begin position="525"/>
        <end position="539"/>
    </location>
</feature>
<dbReference type="EMBL" id="LVYI01000004">
    <property type="protein sequence ID" value="OAP60790.1"/>
    <property type="molecule type" value="Genomic_DNA"/>
</dbReference>
<dbReference type="AlphaFoldDB" id="A0A178ZLW3"/>
<keyword evidence="3" id="KW-1185">Reference proteome</keyword>
<organism evidence="2 3">
    <name type="scientific">Fonsecaea erecta</name>
    <dbReference type="NCBI Taxonomy" id="1367422"/>
    <lineage>
        <taxon>Eukaryota</taxon>
        <taxon>Fungi</taxon>
        <taxon>Dikarya</taxon>
        <taxon>Ascomycota</taxon>
        <taxon>Pezizomycotina</taxon>
        <taxon>Eurotiomycetes</taxon>
        <taxon>Chaetothyriomycetidae</taxon>
        <taxon>Chaetothyriales</taxon>
        <taxon>Herpotrichiellaceae</taxon>
        <taxon>Fonsecaea</taxon>
    </lineage>
</organism>
<dbReference type="OrthoDB" id="5290791at2759"/>
<dbReference type="Proteomes" id="UP000078343">
    <property type="component" value="Unassembled WGS sequence"/>
</dbReference>